<gene>
    <name evidence="8 10" type="primary">trpA</name>
    <name evidence="10" type="ORF">LEM8419_01236</name>
</gene>
<dbReference type="InterPro" id="IPR013785">
    <property type="entry name" value="Aldolase_TIM"/>
</dbReference>
<evidence type="ECO:0000256" key="4">
    <source>
        <dbReference type="ARBA" id="ARBA00022822"/>
    </source>
</evidence>
<dbReference type="RefSeq" id="WP_238750145.1">
    <property type="nucleotide sequence ID" value="NZ_CAKLPZ010000001.1"/>
</dbReference>
<evidence type="ECO:0000313" key="11">
    <source>
        <dbReference type="Proteomes" id="UP000837803"/>
    </source>
</evidence>
<keyword evidence="4 8" id="KW-0822">Tryptophan biosynthesis</keyword>
<keyword evidence="3 8" id="KW-0028">Amino-acid biosynthesis</keyword>
<sequence length="262" mass="28751">MNRLSKLFADKPRDVLNVYFTAGYPALDSTVPVITALAESGADLIEIGMPYSDPMADGETIQRSSMQALSNGMTLKLLFEQIAEARRHTEVPLVLMGYYNQLMQYGPDRFVDKAAEAGVDGLILPDLPAYEYQRDFRDIAERAGLEISFLVTPQTTDERIREIAATSTGFMYVVSSSSITGGSAQISDRQRAYFDRIAALGLDNPKLIGFGISDARTFRTACEYFNGAIIGSAFIRALHGQDERVAEATREFVHGILAPVTA</sequence>
<keyword evidence="5 8" id="KW-0057">Aromatic amino acid biosynthesis</keyword>
<evidence type="ECO:0000256" key="7">
    <source>
        <dbReference type="ARBA" id="ARBA00049047"/>
    </source>
</evidence>
<comment type="caution">
    <text evidence="10">The sequence shown here is derived from an EMBL/GenBank/DDBJ whole genome shotgun (WGS) entry which is preliminary data.</text>
</comment>
<dbReference type="SUPFAM" id="SSF51366">
    <property type="entry name" value="Ribulose-phoshate binding barrel"/>
    <property type="match status" value="1"/>
</dbReference>
<evidence type="ECO:0000313" key="10">
    <source>
        <dbReference type="EMBL" id="CAH1000054.1"/>
    </source>
</evidence>
<keyword evidence="11" id="KW-1185">Reference proteome</keyword>
<dbReference type="PANTHER" id="PTHR43406">
    <property type="entry name" value="TRYPTOPHAN SYNTHASE, ALPHA CHAIN"/>
    <property type="match status" value="1"/>
</dbReference>
<comment type="subunit">
    <text evidence="2 8">Tetramer of two alpha and two beta chains.</text>
</comment>
<evidence type="ECO:0000256" key="6">
    <source>
        <dbReference type="ARBA" id="ARBA00023239"/>
    </source>
</evidence>
<accession>A0ABM9AYZ8</accession>
<evidence type="ECO:0000256" key="3">
    <source>
        <dbReference type="ARBA" id="ARBA00022605"/>
    </source>
</evidence>
<organism evidence="10 11">
    <name type="scientific">Neolewinella maritima</name>
    <dbReference type="NCBI Taxonomy" id="1383882"/>
    <lineage>
        <taxon>Bacteria</taxon>
        <taxon>Pseudomonadati</taxon>
        <taxon>Bacteroidota</taxon>
        <taxon>Saprospiria</taxon>
        <taxon>Saprospirales</taxon>
        <taxon>Lewinellaceae</taxon>
        <taxon>Neolewinella</taxon>
    </lineage>
</organism>
<keyword evidence="6 8" id="KW-0456">Lyase</keyword>
<reference evidence="10" key="1">
    <citation type="submission" date="2021-12" db="EMBL/GenBank/DDBJ databases">
        <authorList>
            <person name="Rodrigo-Torres L."/>
            <person name="Arahal R. D."/>
            <person name="Lucena T."/>
        </authorList>
    </citation>
    <scope>NUCLEOTIDE SEQUENCE</scope>
    <source>
        <strain evidence="10">CECT 8419</strain>
    </source>
</reference>
<dbReference type="InterPro" id="IPR018204">
    <property type="entry name" value="Trp_synthase_alpha_AS"/>
</dbReference>
<proteinExistence type="inferred from homology"/>
<dbReference type="EC" id="4.2.1.20" evidence="8"/>
<dbReference type="NCBIfam" id="TIGR00262">
    <property type="entry name" value="trpA"/>
    <property type="match status" value="1"/>
</dbReference>
<evidence type="ECO:0000256" key="1">
    <source>
        <dbReference type="ARBA" id="ARBA00004733"/>
    </source>
</evidence>
<dbReference type="EMBL" id="CAKLPZ010000001">
    <property type="protein sequence ID" value="CAH1000054.1"/>
    <property type="molecule type" value="Genomic_DNA"/>
</dbReference>
<dbReference type="InterPro" id="IPR002028">
    <property type="entry name" value="Trp_synthase_suA"/>
</dbReference>
<evidence type="ECO:0000256" key="5">
    <source>
        <dbReference type="ARBA" id="ARBA00023141"/>
    </source>
</evidence>
<dbReference type="GO" id="GO:0004834">
    <property type="term" value="F:tryptophan synthase activity"/>
    <property type="evidence" value="ECO:0007669"/>
    <property type="project" value="UniProtKB-EC"/>
</dbReference>
<dbReference type="PANTHER" id="PTHR43406:SF1">
    <property type="entry name" value="TRYPTOPHAN SYNTHASE ALPHA CHAIN, CHLOROPLASTIC"/>
    <property type="match status" value="1"/>
</dbReference>
<evidence type="ECO:0000256" key="8">
    <source>
        <dbReference type="HAMAP-Rule" id="MF_00131"/>
    </source>
</evidence>
<dbReference type="HAMAP" id="MF_00131">
    <property type="entry name" value="Trp_synth_alpha"/>
    <property type="match status" value="1"/>
</dbReference>
<protein>
    <recommendedName>
        <fullName evidence="8">Tryptophan synthase alpha chain</fullName>
        <ecNumber evidence="8">4.2.1.20</ecNumber>
    </recommendedName>
</protein>
<feature type="active site" description="Proton acceptor" evidence="8">
    <location>
        <position position="46"/>
    </location>
</feature>
<comment type="catalytic activity">
    <reaction evidence="7 8">
        <text>(1S,2R)-1-C-(indol-3-yl)glycerol 3-phosphate + L-serine = D-glyceraldehyde 3-phosphate + L-tryptophan + H2O</text>
        <dbReference type="Rhea" id="RHEA:10532"/>
        <dbReference type="ChEBI" id="CHEBI:15377"/>
        <dbReference type="ChEBI" id="CHEBI:33384"/>
        <dbReference type="ChEBI" id="CHEBI:57912"/>
        <dbReference type="ChEBI" id="CHEBI:58866"/>
        <dbReference type="ChEBI" id="CHEBI:59776"/>
        <dbReference type="EC" id="4.2.1.20"/>
    </reaction>
</comment>
<dbReference type="Proteomes" id="UP000837803">
    <property type="component" value="Unassembled WGS sequence"/>
</dbReference>
<evidence type="ECO:0000256" key="9">
    <source>
        <dbReference type="RuleBase" id="RU003662"/>
    </source>
</evidence>
<feature type="active site" description="Proton acceptor" evidence="8">
    <location>
        <position position="57"/>
    </location>
</feature>
<dbReference type="InterPro" id="IPR011060">
    <property type="entry name" value="RibuloseP-bd_barrel"/>
</dbReference>
<dbReference type="PROSITE" id="PS00167">
    <property type="entry name" value="TRP_SYNTHASE_ALPHA"/>
    <property type="match status" value="1"/>
</dbReference>
<comment type="similarity">
    <text evidence="8 9">Belongs to the TrpA family.</text>
</comment>
<comment type="function">
    <text evidence="8">The alpha subunit is responsible for the aldol cleavage of indoleglycerol phosphate to indole and glyceraldehyde 3-phosphate.</text>
</comment>
<name>A0ABM9AYZ8_9BACT</name>
<comment type="pathway">
    <text evidence="1 8">Amino-acid biosynthesis; L-tryptophan biosynthesis; L-tryptophan from chorismate: step 5/5.</text>
</comment>
<dbReference type="Pfam" id="PF00290">
    <property type="entry name" value="Trp_syntA"/>
    <property type="match status" value="1"/>
</dbReference>
<dbReference type="CDD" id="cd04724">
    <property type="entry name" value="Tryptophan_synthase_alpha"/>
    <property type="match status" value="1"/>
</dbReference>
<evidence type="ECO:0000256" key="2">
    <source>
        <dbReference type="ARBA" id="ARBA00011270"/>
    </source>
</evidence>
<dbReference type="Gene3D" id="3.20.20.70">
    <property type="entry name" value="Aldolase class I"/>
    <property type="match status" value="1"/>
</dbReference>